<dbReference type="EMBL" id="CAJGYO010000014">
    <property type="protein sequence ID" value="CAD6267741.1"/>
    <property type="molecule type" value="Genomic_DNA"/>
</dbReference>
<name>A0A811RCI0_9POAL</name>
<dbReference type="Proteomes" id="UP000604825">
    <property type="component" value="Unassembled WGS sequence"/>
</dbReference>
<accession>A0A811RCI0</accession>
<comment type="caution">
    <text evidence="2">The sequence shown here is derived from an EMBL/GenBank/DDBJ whole genome shotgun (WGS) entry which is preliminary data.</text>
</comment>
<evidence type="ECO:0000256" key="1">
    <source>
        <dbReference type="SAM" id="MobiDB-lite"/>
    </source>
</evidence>
<keyword evidence="3" id="KW-1185">Reference proteome</keyword>
<proteinExistence type="predicted"/>
<dbReference type="OrthoDB" id="646980at2759"/>
<evidence type="ECO:0000313" key="3">
    <source>
        <dbReference type="Proteomes" id="UP000604825"/>
    </source>
</evidence>
<dbReference type="AlphaFoldDB" id="A0A811RCI0"/>
<gene>
    <name evidence="2" type="ORF">NCGR_LOCUS51046</name>
</gene>
<organism evidence="2 3">
    <name type="scientific">Miscanthus lutarioriparius</name>
    <dbReference type="NCBI Taxonomy" id="422564"/>
    <lineage>
        <taxon>Eukaryota</taxon>
        <taxon>Viridiplantae</taxon>
        <taxon>Streptophyta</taxon>
        <taxon>Embryophyta</taxon>
        <taxon>Tracheophyta</taxon>
        <taxon>Spermatophyta</taxon>
        <taxon>Magnoliopsida</taxon>
        <taxon>Liliopsida</taxon>
        <taxon>Poales</taxon>
        <taxon>Poaceae</taxon>
        <taxon>PACMAD clade</taxon>
        <taxon>Panicoideae</taxon>
        <taxon>Andropogonodae</taxon>
        <taxon>Andropogoneae</taxon>
        <taxon>Saccharinae</taxon>
        <taxon>Miscanthus</taxon>
    </lineage>
</organism>
<reference evidence="2" key="1">
    <citation type="submission" date="2020-10" db="EMBL/GenBank/DDBJ databases">
        <authorList>
            <person name="Han B."/>
            <person name="Lu T."/>
            <person name="Zhao Q."/>
            <person name="Huang X."/>
            <person name="Zhao Y."/>
        </authorList>
    </citation>
    <scope>NUCLEOTIDE SEQUENCE</scope>
</reference>
<sequence length="212" mass="23415">MAAAPAVAVATTAEDEARLLRLEEQAEHGSGGTEYLCCLRSTNAPSCPSYPFPPDFQTTPPRRHNHRQTPSFSLDPTGRRRARRSPSPNPAAGSMAPRPSLREAGRARATADGGLRQQQLLRRRETRSRTKSGPDFFGWLNDLVSTFFVVPLFPLDKRKNTAEFQAVSAAKFVYGCAIDAAMWNPNCLFDSLQAGVMLPEKSRYKMDVCDLV</sequence>
<protein>
    <submittedName>
        <fullName evidence="2">Uncharacterized protein</fullName>
    </submittedName>
</protein>
<evidence type="ECO:0000313" key="2">
    <source>
        <dbReference type="EMBL" id="CAD6267741.1"/>
    </source>
</evidence>
<feature type="region of interest" description="Disordered" evidence="1">
    <location>
        <begin position="50"/>
        <end position="130"/>
    </location>
</feature>